<dbReference type="PANTHER" id="PTHR31511:SF12">
    <property type="entry name" value="RHO TERMINATION FACTOR N-TERMINAL DOMAIN-CONTAINING PROTEIN"/>
    <property type="match status" value="1"/>
</dbReference>
<reference evidence="1" key="1">
    <citation type="submission" date="2020-04" db="EMBL/GenBank/DDBJ databases">
        <authorList>
            <person name="Alioto T."/>
            <person name="Alioto T."/>
            <person name="Gomez Garrido J."/>
        </authorList>
    </citation>
    <scope>NUCLEOTIDE SEQUENCE</scope>
    <source>
        <strain evidence="1">A484AB</strain>
    </source>
</reference>
<organism evidence="1 2">
    <name type="scientific">Paramuricea clavata</name>
    <name type="common">Red gorgonian</name>
    <name type="synonym">Violescent sea-whip</name>
    <dbReference type="NCBI Taxonomy" id="317549"/>
    <lineage>
        <taxon>Eukaryota</taxon>
        <taxon>Metazoa</taxon>
        <taxon>Cnidaria</taxon>
        <taxon>Anthozoa</taxon>
        <taxon>Octocorallia</taxon>
        <taxon>Malacalcyonacea</taxon>
        <taxon>Plexauridae</taxon>
        <taxon>Paramuricea</taxon>
    </lineage>
</organism>
<gene>
    <name evidence="1" type="ORF">PACLA_8A057018</name>
</gene>
<comment type="caution">
    <text evidence="1">The sequence shown here is derived from an EMBL/GenBank/DDBJ whole genome shotgun (WGS) entry which is preliminary data.</text>
</comment>
<dbReference type="EMBL" id="CACRXK020022417">
    <property type="protein sequence ID" value="CAB4036791.1"/>
    <property type="molecule type" value="Genomic_DNA"/>
</dbReference>
<dbReference type="OrthoDB" id="414982at2759"/>
<dbReference type="PANTHER" id="PTHR31511">
    <property type="entry name" value="PROTEIN CBG23764"/>
    <property type="match status" value="1"/>
</dbReference>
<proteinExistence type="predicted"/>
<dbReference type="AlphaFoldDB" id="A0A6S7K096"/>
<evidence type="ECO:0000313" key="2">
    <source>
        <dbReference type="Proteomes" id="UP001152795"/>
    </source>
</evidence>
<name>A0A6S7K096_PARCT</name>
<protein>
    <submittedName>
        <fullName evidence="1">Uncharacterized protein</fullName>
    </submittedName>
</protein>
<keyword evidence="2" id="KW-1185">Reference proteome</keyword>
<sequence>MRVSTEKLHICTEKRLSVTEQWQYSTDKFDFHRITTHLYGEGATLYGEVISEVKQYSKSPVVYRGEDAADKFLECLEEEQKHIQEKLDFVESMRIGREEEQAFQDAVNCHICGYELGADRVRDHCHLTGNDKVQLLLRKGVYPYDHMDCIERFEEPTLPPKGSFYNVLNDEQISDGDYAHATSVFKSFVCQNMGDYHDLYLMSDVLLLADVFENFRSVCLKAYNLDPCQFYTSPGLAACLKMTDVELELAFD</sequence>
<dbReference type="Proteomes" id="UP001152795">
    <property type="component" value="Unassembled WGS sequence"/>
</dbReference>
<evidence type="ECO:0000313" key="1">
    <source>
        <dbReference type="EMBL" id="CAB4036791.1"/>
    </source>
</evidence>
<accession>A0A6S7K096</accession>